<dbReference type="HOGENOM" id="CLU_012062_4_2_1"/>
<organism evidence="17 18">
    <name type="scientific">Tetranychus urticae</name>
    <name type="common">Two-spotted spider mite</name>
    <dbReference type="NCBI Taxonomy" id="32264"/>
    <lineage>
        <taxon>Eukaryota</taxon>
        <taxon>Metazoa</taxon>
        <taxon>Ecdysozoa</taxon>
        <taxon>Arthropoda</taxon>
        <taxon>Chelicerata</taxon>
        <taxon>Arachnida</taxon>
        <taxon>Acari</taxon>
        <taxon>Acariformes</taxon>
        <taxon>Trombidiformes</taxon>
        <taxon>Prostigmata</taxon>
        <taxon>Eleutherengona</taxon>
        <taxon>Raphignathae</taxon>
        <taxon>Tetranychoidea</taxon>
        <taxon>Tetranychidae</taxon>
        <taxon>Tetranychus</taxon>
    </lineage>
</organism>
<dbReference type="InterPro" id="IPR020892">
    <property type="entry name" value="Cyclophilin-type_PPIase_CS"/>
</dbReference>
<keyword evidence="11 15" id="KW-0413">Isomerase</keyword>
<dbReference type="InterPro" id="IPR029000">
    <property type="entry name" value="Cyclophilin-like_dom_sf"/>
</dbReference>
<dbReference type="EC" id="5.2.1.8" evidence="15"/>
<evidence type="ECO:0000313" key="18">
    <source>
        <dbReference type="Proteomes" id="UP000015104"/>
    </source>
</evidence>
<dbReference type="Pfam" id="PF00160">
    <property type="entry name" value="Pro_isomerase"/>
    <property type="match status" value="1"/>
</dbReference>
<keyword evidence="10" id="KW-0508">mRNA splicing</keyword>
<evidence type="ECO:0000256" key="1">
    <source>
        <dbReference type="ARBA" id="ARBA00000971"/>
    </source>
</evidence>
<feature type="domain" description="PPIase cyclophilin-type" evidence="16">
    <location>
        <begin position="20"/>
        <end position="182"/>
    </location>
</feature>
<evidence type="ECO:0000256" key="15">
    <source>
        <dbReference type="RuleBase" id="RU363019"/>
    </source>
</evidence>
<dbReference type="GO" id="GO:0005681">
    <property type="term" value="C:spliceosomal complex"/>
    <property type="evidence" value="ECO:0007669"/>
    <property type="project" value="UniProtKB-KW"/>
</dbReference>
<dbReference type="GO" id="GO:0016018">
    <property type="term" value="F:cyclosporin A binding"/>
    <property type="evidence" value="ECO:0007669"/>
    <property type="project" value="TreeGrafter"/>
</dbReference>
<dbReference type="GO" id="GO:0005737">
    <property type="term" value="C:cytoplasm"/>
    <property type="evidence" value="ECO:0007669"/>
    <property type="project" value="UniProtKB-SubCell"/>
</dbReference>
<evidence type="ECO:0000256" key="11">
    <source>
        <dbReference type="ARBA" id="ARBA00023235"/>
    </source>
</evidence>
<reference evidence="17" key="2">
    <citation type="submission" date="2015-06" db="UniProtKB">
        <authorList>
            <consortium name="EnsemblMetazoa"/>
        </authorList>
    </citation>
    <scope>IDENTIFICATION</scope>
</reference>
<dbReference type="AlphaFoldDB" id="T1KI67"/>
<keyword evidence="6" id="KW-0747">Spliceosome</keyword>
<dbReference type="EnsemblMetazoa" id="tetur12g00250.1">
    <property type="protein sequence ID" value="tetur12g00250.1"/>
    <property type="gene ID" value="tetur12g00250"/>
</dbReference>
<evidence type="ECO:0000256" key="4">
    <source>
        <dbReference type="ARBA" id="ARBA00022490"/>
    </source>
</evidence>
<keyword evidence="7" id="KW-0007">Acetylation</keyword>
<dbReference type="PRINTS" id="PR00153">
    <property type="entry name" value="CSAPPISMRASE"/>
</dbReference>
<keyword evidence="18" id="KW-1185">Reference proteome</keyword>
<dbReference type="SUPFAM" id="SSF50891">
    <property type="entry name" value="Cyclophilin-like"/>
    <property type="match status" value="1"/>
</dbReference>
<dbReference type="PROSITE" id="PS50072">
    <property type="entry name" value="CSA_PPIASE_2"/>
    <property type="match status" value="1"/>
</dbReference>
<evidence type="ECO:0000256" key="12">
    <source>
        <dbReference type="ARBA" id="ARBA00023242"/>
    </source>
</evidence>
<keyword evidence="9" id="KW-0143">Chaperone</keyword>
<keyword evidence="4" id="KW-0963">Cytoplasm</keyword>
<comment type="catalytic activity">
    <reaction evidence="1 15">
        <text>[protein]-peptidylproline (omega=180) = [protein]-peptidylproline (omega=0)</text>
        <dbReference type="Rhea" id="RHEA:16237"/>
        <dbReference type="Rhea" id="RHEA-COMP:10747"/>
        <dbReference type="Rhea" id="RHEA-COMP:10748"/>
        <dbReference type="ChEBI" id="CHEBI:83833"/>
        <dbReference type="ChEBI" id="CHEBI:83834"/>
        <dbReference type="EC" id="5.2.1.8"/>
    </reaction>
</comment>
<comment type="function">
    <text evidence="14">PPIase that catalyzes the cis-trans isomerization of proline imidic peptide bonds in oligopeptides and may therefore assist protein folding. Participates in pre-mRNA splicing. May play a role in the assembly of the U4/U5/U6 tri-snRNP complex, one of the building blocks of the spliceosome. May act as a chaperone.</text>
</comment>
<dbReference type="Proteomes" id="UP000015104">
    <property type="component" value="Unassembled WGS sequence"/>
</dbReference>
<dbReference type="GO" id="GO:0008380">
    <property type="term" value="P:RNA splicing"/>
    <property type="evidence" value="ECO:0007669"/>
    <property type="project" value="UniProtKB-KW"/>
</dbReference>
<comment type="similarity">
    <text evidence="13">Belongs to the cyclophilin-type PPIase family. PPIase H subfamily.</text>
</comment>
<dbReference type="InterPro" id="IPR002130">
    <property type="entry name" value="Cyclophilin-type_PPIase_dom"/>
</dbReference>
<evidence type="ECO:0000256" key="13">
    <source>
        <dbReference type="ARBA" id="ARBA00038512"/>
    </source>
</evidence>
<dbReference type="EMBL" id="CAEY01000109">
    <property type="status" value="NOT_ANNOTATED_CDS"/>
    <property type="molecule type" value="Genomic_DNA"/>
</dbReference>
<evidence type="ECO:0000256" key="7">
    <source>
        <dbReference type="ARBA" id="ARBA00022990"/>
    </source>
</evidence>
<dbReference type="PIRSF" id="PIRSF001467">
    <property type="entry name" value="Peptidylpro_ismrse"/>
    <property type="match status" value="1"/>
</dbReference>
<evidence type="ECO:0000256" key="9">
    <source>
        <dbReference type="ARBA" id="ARBA00023186"/>
    </source>
</evidence>
<sequence>MSSWSQIQSSLRHPNNPVVFFDIAIGTTEVGRVKFELFADITPKTAENFRQFCTGEYKKDGVPIGYKNSFFHRVIKDFMIQGGDFVNGDGTGLMSIYGGRFQDESFDFSHDSPGLLSMANSGKDTNGCQFFITCAPCEFLDGKHVVFGRIVDGLLVMRKIENVPTGPNNKPKIQVMISQCGEM</sequence>
<keyword evidence="8 15" id="KW-0697">Rotamase</keyword>
<evidence type="ECO:0000256" key="2">
    <source>
        <dbReference type="ARBA" id="ARBA00004324"/>
    </source>
</evidence>
<dbReference type="GO" id="GO:0016607">
    <property type="term" value="C:nuclear speck"/>
    <property type="evidence" value="ECO:0007669"/>
    <property type="project" value="UniProtKB-SubCell"/>
</dbReference>
<dbReference type="GO" id="GO:0003755">
    <property type="term" value="F:peptidyl-prolyl cis-trans isomerase activity"/>
    <property type="evidence" value="ECO:0007669"/>
    <property type="project" value="UniProtKB-UniRule"/>
</dbReference>
<evidence type="ECO:0000313" key="17">
    <source>
        <dbReference type="EnsemblMetazoa" id="tetur12g00250.1"/>
    </source>
</evidence>
<proteinExistence type="inferred from homology"/>
<evidence type="ECO:0000259" key="16">
    <source>
        <dbReference type="PROSITE" id="PS50072"/>
    </source>
</evidence>
<evidence type="ECO:0000256" key="14">
    <source>
        <dbReference type="ARBA" id="ARBA00059766"/>
    </source>
</evidence>
<dbReference type="STRING" id="32264.T1KI67"/>
<dbReference type="GO" id="GO:0006457">
    <property type="term" value="P:protein folding"/>
    <property type="evidence" value="ECO:0007669"/>
    <property type="project" value="InterPro"/>
</dbReference>
<dbReference type="InterPro" id="IPR024936">
    <property type="entry name" value="Cyclophilin-type_PPIase"/>
</dbReference>
<evidence type="ECO:0000256" key="6">
    <source>
        <dbReference type="ARBA" id="ARBA00022728"/>
    </source>
</evidence>
<keyword evidence="12" id="KW-0539">Nucleus</keyword>
<comment type="function">
    <text evidence="15">PPIases accelerate the folding of proteins. It catalyzes the cis-trans isomerization of proline imidic peptide bonds in oligopeptides.</text>
</comment>
<evidence type="ECO:0000256" key="5">
    <source>
        <dbReference type="ARBA" id="ARBA00022664"/>
    </source>
</evidence>
<accession>T1KI67</accession>
<comment type="subcellular location">
    <subcellularLocation>
        <location evidence="3">Cytoplasm</location>
    </subcellularLocation>
    <subcellularLocation>
        <location evidence="2">Nucleus speckle</location>
    </subcellularLocation>
</comment>
<dbReference type="Gene3D" id="2.40.100.10">
    <property type="entry name" value="Cyclophilin-like"/>
    <property type="match status" value="1"/>
</dbReference>
<dbReference type="KEGG" id="tut:107364650"/>
<evidence type="ECO:0000256" key="10">
    <source>
        <dbReference type="ARBA" id="ARBA00023187"/>
    </source>
</evidence>
<dbReference type="PROSITE" id="PS00170">
    <property type="entry name" value="CSA_PPIASE_1"/>
    <property type="match status" value="1"/>
</dbReference>
<dbReference type="CDD" id="cd01926">
    <property type="entry name" value="cyclophilin_ABH_like"/>
    <property type="match status" value="1"/>
</dbReference>
<gene>
    <name evidence="17" type="primary">107364650</name>
</gene>
<name>T1KI67_TETUR</name>
<dbReference type="eggNOG" id="KOG0879">
    <property type="taxonomic scope" value="Eukaryota"/>
</dbReference>
<dbReference type="PANTHER" id="PTHR11071:SF561">
    <property type="entry name" value="PEPTIDYL-PROLYL CIS-TRANS ISOMERASE D-RELATED"/>
    <property type="match status" value="1"/>
</dbReference>
<reference evidence="18" key="1">
    <citation type="submission" date="2011-08" db="EMBL/GenBank/DDBJ databases">
        <authorList>
            <person name="Rombauts S."/>
        </authorList>
    </citation>
    <scope>NUCLEOTIDE SEQUENCE</scope>
    <source>
        <strain evidence="18">London</strain>
    </source>
</reference>
<dbReference type="OrthoDB" id="193499at2759"/>
<dbReference type="FunFam" id="2.40.100.10:FF:000017">
    <property type="entry name" value="Peptidyl-prolyl cis-trans isomerase"/>
    <property type="match status" value="1"/>
</dbReference>
<dbReference type="PANTHER" id="PTHR11071">
    <property type="entry name" value="PEPTIDYL-PROLYL CIS-TRANS ISOMERASE"/>
    <property type="match status" value="1"/>
</dbReference>
<evidence type="ECO:0000256" key="3">
    <source>
        <dbReference type="ARBA" id="ARBA00004496"/>
    </source>
</evidence>
<protein>
    <recommendedName>
        <fullName evidence="15">Peptidyl-prolyl cis-trans isomerase</fullName>
        <shortName evidence="15">PPIase</shortName>
        <ecNumber evidence="15">5.2.1.8</ecNumber>
    </recommendedName>
</protein>
<keyword evidence="5" id="KW-0507">mRNA processing</keyword>
<evidence type="ECO:0000256" key="8">
    <source>
        <dbReference type="ARBA" id="ARBA00023110"/>
    </source>
</evidence>
<dbReference type="GO" id="GO:0006397">
    <property type="term" value="P:mRNA processing"/>
    <property type="evidence" value="ECO:0007669"/>
    <property type="project" value="UniProtKB-KW"/>
</dbReference>
<dbReference type="OMA" id="SVWGQVI"/>